<dbReference type="Gene3D" id="3.40.50.720">
    <property type="entry name" value="NAD(P)-binding Rossmann-like Domain"/>
    <property type="match status" value="1"/>
</dbReference>
<gene>
    <name evidence="2" type="ORF">BJX63DRAFT_415314</name>
</gene>
<feature type="domain" description="NAD-dependent epimerase/dehydratase" evidence="1">
    <location>
        <begin position="5"/>
        <end position="237"/>
    </location>
</feature>
<keyword evidence="3" id="KW-1185">Reference proteome</keyword>
<accession>A0ABR4GTB8</accession>
<proteinExistence type="predicted"/>
<dbReference type="Pfam" id="PF01370">
    <property type="entry name" value="Epimerase"/>
    <property type="match status" value="1"/>
</dbReference>
<dbReference type="PANTHER" id="PTHR48079">
    <property type="entry name" value="PROTEIN YEEZ"/>
    <property type="match status" value="1"/>
</dbReference>
<dbReference type="EMBL" id="JBFXLT010000191">
    <property type="protein sequence ID" value="KAL2802323.1"/>
    <property type="molecule type" value="Genomic_DNA"/>
</dbReference>
<protein>
    <recommendedName>
        <fullName evidence="1">NAD-dependent epimerase/dehydratase domain-containing protein</fullName>
    </recommendedName>
</protein>
<sequence>MSPTILIVGATGYAGGDFLAHLVATHPEVSIRVFVRDEAKAEEISKISRKICCILGFRSPGWSHVLETESAGADIVVQIANTDDEDLSFALLDGVAMNKTKNGRYIHISGAGNLMELEAPLGVLHPKVYGDISDKEEILTLPNDRPHAAIEQELLRRATSTNTKIAIVSYPMLYGKGRGTVATHAAHFRTYVQGVLSRGRAFVVGEGENRMSVSHVSDASSALLFLIEEALKGEEGEIRYGRDGYYMVESSELAFKDIAHEVARALHQKNVIQSTEIDYLDAESVSTIWSLGPLIWGANARARAERLNEMGWRPSGLSLREATEAAIESVLGSTNLFSVV</sequence>
<evidence type="ECO:0000313" key="2">
    <source>
        <dbReference type="EMBL" id="KAL2802323.1"/>
    </source>
</evidence>
<dbReference type="InterPro" id="IPR001509">
    <property type="entry name" value="Epimerase_deHydtase"/>
</dbReference>
<dbReference type="InterPro" id="IPR051783">
    <property type="entry name" value="NAD(P)-dependent_oxidoreduct"/>
</dbReference>
<dbReference type="Proteomes" id="UP001610334">
    <property type="component" value="Unassembled WGS sequence"/>
</dbReference>
<comment type="caution">
    <text evidence="2">The sequence shown here is derived from an EMBL/GenBank/DDBJ whole genome shotgun (WGS) entry which is preliminary data.</text>
</comment>
<dbReference type="InterPro" id="IPR036291">
    <property type="entry name" value="NAD(P)-bd_dom_sf"/>
</dbReference>
<name>A0ABR4GTB8_9EURO</name>
<organism evidence="2 3">
    <name type="scientific">Aspergillus granulosus</name>
    <dbReference type="NCBI Taxonomy" id="176169"/>
    <lineage>
        <taxon>Eukaryota</taxon>
        <taxon>Fungi</taxon>
        <taxon>Dikarya</taxon>
        <taxon>Ascomycota</taxon>
        <taxon>Pezizomycotina</taxon>
        <taxon>Eurotiomycetes</taxon>
        <taxon>Eurotiomycetidae</taxon>
        <taxon>Eurotiales</taxon>
        <taxon>Aspergillaceae</taxon>
        <taxon>Aspergillus</taxon>
        <taxon>Aspergillus subgen. Nidulantes</taxon>
    </lineage>
</organism>
<reference evidence="2 3" key="1">
    <citation type="submission" date="2024-07" db="EMBL/GenBank/DDBJ databases">
        <title>Section-level genome sequencing and comparative genomics of Aspergillus sections Usti and Cavernicolus.</title>
        <authorList>
            <consortium name="Lawrence Berkeley National Laboratory"/>
            <person name="Nybo J.L."/>
            <person name="Vesth T.C."/>
            <person name="Theobald S."/>
            <person name="Frisvad J.C."/>
            <person name="Larsen T.O."/>
            <person name="Kjaerboelling I."/>
            <person name="Rothschild-Mancinelli K."/>
            <person name="Lyhne E.K."/>
            <person name="Kogle M.E."/>
            <person name="Barry K."/>
            <person name="Clum A."/>
            <person name="Na H."/>
            <person name="Ledsgaard L."/>
            <person name="Lin J."/>
            <person name="Lipzen A."/>
            <person name="Kuo A."/>
            <person name="Riley R."/>
            <person name="Mondo S."/>
            <person name="Labutti K."/>
            <person name="Haridas S."/>
            <person name="Pangalinan J."/>
            <person name="Salamov A.A."/>
            <person name="Simmons B.A."/>
            <person name="Magnuson J.K."/>
            <person name="Chen J."/>
            <person name="Drula E."/>
            <person name="Henrissat B."/>
            <person name="Wiebenga A."/>
            <person name="Lubbers R.J."/>
            <person name="Gomes A.C."/>
            <person name="Makela M.R."/>
            <person name="Stajich J."/>
            <person name="Grigoriev I.V."/>
            <person name="Mortensen U.H."/>
            <person name="De Vries R.P."/>
            <person name="Baker S.E."/>
            <person name="Andersen M.R."/>
        </authorList>
    </citation>
    <scope>NUCLEOTIDE SEQUENCE [LARGE SCALE GENOMIC DNA]</scope>
    <source>
        <strain evidence="2 3">CBS 588.65</strain>
    </source>
</reference>
<dbReference type="SUPFAM" id="SSF51735">
    <property type="entry name" value="NAD(P)-binding Rossmann-fold domains"/>
    <property type="match status" value="1"/>
</dbReference>
<evidence type="ECO:0000259" key="1">
    <source>
        <dbReference type="Pfam" id="PF01370"/>
    </source>
</evidence>
<dbReference type="PANTHER" id="PTHR48079:SF6">
    <property type="entry name" value="NAD(P)-BINDING DOMAIN-CONTAINING PROTEIN-RELATED"/>
    <property type="match status" value="1"/>
</dbReference>
<evidence type="ECO:0000313" key="3">
    <source>
        <dbReference type="Proteomes" id="UP001610334"/>
    </source>
</evidence>